<keyword evidence="1" id="KW-0732">Signal</keyword>
<keyword evidence="3" id="KW-1185">Reference proteome</keyword>
<dbReference type="PANTHER" id="PTHR43649:SF12">
    <property type="entry name" value="DIACETYLCHITOBIOSE BINDING PROTEIN DASA"/>
    <property type="match status" value="1"/>
</dbReference>
<sequence length="420" mass="45380">MNVRLRNGAKKIVAAVAAIASLGAMAACGSSTASQSDDNTLTFSYWDTFPVLSEFKKDNPDIQLKEVKVPGDSYNTKINQMILGNNAPDVMLLQEADYVRYAKNGVIDKLDDKLADMGVKTDDFLPAIKGIADDVDGYYGLSQGMATEIMYYNKDMFDAAGVAYPTSDWTWDDYAAAAQKLTKTEGGQTTQWGSDAPSFNGVWYSLAGQGGDAVVKDGKLSLGKGLKAALEYQNKMTNELKVQPAPSSGSKVSDLFAAGQAAMTLGGSWLIANTYKDVDFNWDIAPMPAAPNGQDYDSLHTSFFAISSSSKHKTAAYKFLKWMMSEKGQVALEKANANISPFKSVGDKGDYQIQGKHGPSNWDAFTEAAEQGKFGYTTVASTPTFDLYNQINAYILGQTSENDVLKTAVDKANKDIESAQ</sequence>
<dbReference type="Proteomes" id="UP000468413">
    <property type="component" value="Unassembled WGS sequence"/>
</dbReference>
<evidence type="ECO:0000256" key="1">
    <source>
        <dbReference type="SAM" id="SignalP"/>
    </source>
</evidence>
<dbReference type="InterPro" id="IPR050490">
    <property type="entry name" value="Bact_solute-bd_prot1"/>
</dbReference>
<dbReference type="CDD" id="cd13585">
    <property type="entry name" value="PBP2_TMBP_like"/>
    <property type="match status" value="1"/>
</dbReference>
<name>A0A6I1GIH8_9BIFI</name>
<comment type="caution">
    <text evidence="2">The sequence shown here is derived from an EMBL/GenBank/DDBJ whole genome shotgun (WGS) entry which is preliminary data.</text>
</comment>
<organism evidence="2 3">
    <name type="scientific">Bifidobacterium cebidarum</name>
    <dbReference type="NCBI Taxonomy" id="2650773"/>
    <lineage>
        <taxon>Bacteria</taxon>
        <taxon>Bacillati</taxon>
        <taxon>Actinomycetota</taxon>
        <taxon>Actinomycetes</taxon>
        <taxon>Bifidobacteriales</taxon>
        <taxon>Bifidobacteriaceae</taxon>
        <taxon>Bifidobacterium</taxon>
    </lineage>
</organism>
<dbReference type="Pfam" id="PF01547">
    <property type="entry name" value="SBP_bac_1"/>
    <property type="match status" value="1"/>
</dbReference>
<proteinExistence type="predicted"/>
<feature type="signal peptide" evidence="1">
    <location>
        <begin position="1"/>
        <end position="26"/>
    </location>
</feature>
<dbReference type="RefSeq" id="WP_152210225.1">
    <property type="nucleotide sequence ID" value="NZ_WBVS01000010.1"/>
</dbReference>
<dbReference type="EMBL" id="WBVS01000010">
    <property type="protein sequence ID" value="KAB7786782.1"/>
    <property type="molecule type" value="Genomic_DNA"/>
</dbReference>
<dbReference type="PROSITE" id="PS51257">
    <property type="entry name" value="PROKAR_LIPOPROTEIN"/>
    <property type="match status" value="1"/>
</dbReference>
<dbReference type="InterPro" id="IPR006059">
    <property type="entry name" value="SBP"/>
</dbReference>
<accession>A0A6I1GIH8</accession>
<feature type="chain" id="PRO_5038438318" evidence="1">
    <location>
        <begin position="27"/>
        <end position="420"/>
    </location>
</feature>
<dbReference type="AlphaFoldDB" id="A0A6I1GIH8"/>
<evidence type="ECO:0000313" key="3">
    <source>
        <dbReference type="Proteomes" id="UP000468413"/>
    </source>
</evidence>
<reference evidence="2 3" key="1">
    <citation type="submission" date="2019-09" db="EMBL/GenBank/DDBJ databases">
        <title>Characterization of the phylogenetic diversity of two novel species belonging to the genus Bifidobacterium: Bifidobacterium cebidarum sp. nov. and Bifidobacterium leontopitheci sp. nov.</title>
        <authorList>
            <person name="Lugli G.A."/>
            <person name="Duranti S."/>
            <person name="Milani C."/>
            <person name="Turroni F."/>
            <person name="Ventura M."/>
        </authorList>
    </citation>
    <scope>NUCLEOTIDE SEQUENCE [LARGE SCALE GENOMIC DNA]</scope>
    <source>
        <strain evidence="2 3">LMG 31469</strain>
    </source>
</reference>
<gene>
    <name evidence="2" type="ORF">F7D08_1659</name>
</gene>
<protein>
    <submittedName>
        <fullName evidence="2">ABC transporter substrate-binding protein</fullName>
    </submittedName>
</protein>
<dbReference type="Gene3D" id="3.40.190.10">
    <property type="entry name" value="Periplasmic binding protein-like II"/>
    <property type="match status" value="1"/>
</dbReference>
<evidence type="ECO:0000313" key="2">
    <source>
        <dbReference type="EMBL" id="KAB7786782.1"/>
    </source>
</evidence>
<dbReference type="PANTHER" id="PTHR43649">
    <property type="entry name" value="ARABINOSE-BINDING PROTEIN-RELATED"/>
    <property type="match status" value="1"/>
</dbReference>
<dbReference type="SUPFAM" id="SSF53850">
    <property type="entry name" value="Periplasmic binding protein-like II"/>
    <property type="match status" value="1"/>
</dbReference>